<dbReference type="NCBIfam" id="TIGR00516">
    <property type="entry name" value="acpS"/>
    <property type="match status" value="1"/>
</dbReference>
<keyword evidence="9 11" id="KW-0443">Lipid metabolism</keyword>
<organism evidence="13 14">
    <name type="scientific">Aeribacillus alveayuensis</name>
    <dbReference type="NCBI Taxonomy" id="279215"/>
    <lineage>
        <taxon>Bacteria</taxon>
        <taxon>Bacillati</taxon>
        <taxon>Bacillota</taxon>
        <taxon>Bacilli</taxon>
        <taxon>Bacillales</taxon>
        <taxon>Bacillaceae</taxon>
        <taxon>Aeribacillus</taxon>
    </lineage>
</organism>
<feature type="binding site" evidence="11">
    <location>
        <position position="8"/>
    </location>
    <ligand>
        <name>Mg(2+)</name>
        <dbReference type="ChEBI" id="CHEBI:18420"/>
    </ligand>
</feature>
<protein>
    <recommendedName>
        <fullName evidence="11">Holo-[acyl-carrier-protein] synthase</fullName>
        <shortName evidence="11">Holo-ACP synthase</shortName>
        <ecNumber evidence="11">2.7.8.7</ecNumber>
    </recommendedName>
    <alternativeName>
        <fullName evidence="11">4'-phosphopantetheinyl transferase AcpS</fullName>
    </alternativeName>
</protein>
<dbReference type="PANTHER" id="PTHR12215">
    <property type="entry name" value="PHOSPHOPANTETHEINE TRANSFERASE"/>
    <property type="match status" value="1"/>
</dbReference>
<dbReference type="Pfam" id="PF01648">
    <property type="entry name" value="ACPS"/>
    <property type="match status" value="1"/>
</dbReference>
<dbReference type="Proteomes" id="UP001225646">
    <property type="component" value="Unassembled WGS sequence"/>
</dbReference>
<comment type="function">
    <text evidence="11">Transfers the 4'-phosphopantetheine moiety from coenzyme A to a Ser of acyl-carrier-protein.</text>
</comment>
<keyword evidence="3 11" id="KW-0963">Cytoplasm</keyword>
<comment type="similarity">
    <text evidence="2">Belongs to the P-Pant transferase superfamily. Gsp/Sfp/HetI/AcpT family.</text>
</comment>
<dbReference type="InterPro" id="IPR002582">
    <property type="entry name" value="ACPS"/>
</dbReference>
<evidence type="ECO:0000313" key="14">
    <source>
        <dbReference type="Proteomes" id="UP001225646"/>
    </source>
</evidence>
<accession>A0ABT9VR67</accession>
<evidence type="ECO:0000256" key="7">
    <source>
        <dbReference type="ARBA" id="ARBA00022832"/>
    </source>
</evidence>
<keyword evidence="4 11" id="KW-0444">Lipid biosynthesis</keyword>
<evidence type="ECO:0000256" key="2">
    <source>
        <dbReference type="ARBA" id="ARBA00010990"/>
    </source>
</evidence>
<evidence type="ECO:0000256" key="10">
    <source>
        <dbReference type="ARBA" id="ARBA00023160"/>
    </source>
</evidence>
<keyword evidence="6 11" id="KW-0479">Metal-binding</keyword>
<evidence type="ECO:0000256" key="1">
    <source>
        <dbReference type="ARBA" id="ARBA00001946"/>
    </source>
</evidence>
<comment type="subcellular location">
    <subcellularLocation>
        <location evidence="11">Cytoplasm</location>
    </subcellularLocation>
</comment>
<dbReference type="EC" id="2.7.8.7" evidence="11"/>
<evidence type="ECO:0000256" key="3">
    <source>
        <dbReference type="ARBA" id="ARBA00022490"/>
    </source>
</evidence>
<name>A0ABT9VR67_9BACI</name>
<evidence type="ECO:0000256" key="8">
    <source>
        <dbReference type="ARBA" id="ARBA00022842"/>
    </source>
</evidence>
<evidence type="ECO:0000259" key="12">
    <source>
        <dbReference type="Pfam" id="PF01648"/>
    </source>
</evidence>
<evidence type="ECO:0000256" key="4">
    <source>
        <dbReference type="ARBA" id="ARBA00022516"/>
    </source>
</evidence>
<dbReference type="InterPro" id="IPR008278">
    <property type="entry name" value="4-PPantetheinyl_Trfase_dom"/>
</dbReference>
<feature type="domain" description="4'-phosphopantetheinyl transferase" evidence="12">
    <location>
        <begin position="4"/>
        <end position="111"/>
    </location>
</feature>
<keyword evidence="7 11" id="KW-0276">Fatty acid metabolism</keyword>
<comment type="catalytic activity">
    <reaction evidence="11">
        <text>apo-[ACP] + CoA = holo-[ACP] + adenosine 3',5'-bisphosphate + H(+)</text>
        <dbReference type="Rhea" id="RHEA:12068"/>
        <dbReference type="Rhea" id="RHEA-COMP:9685"/>
        <dbReference type="Rhea" id="RHEA-COMP:9690"/>
        <dbReference type="ChEBI" id="CHEBI:15378"/>
        <dbReference type="ChEBI" id="CHEBI:29999"/>
        <dbReference type="ChEBI" id="CHEBI:57287"/>
        <dbReference type="ChEBI" id="CHEBI:58343"/>
        <dbReference type="ChEBI" id="CHEBI:64479"/>
        <dbReference type="EC" id="2.7.8.7"/>
    </reaction>
</comment>
<dbReference type="InterPro" id="IPR004568">
    <property type="entry name" value="Ppantetheine-prot_Trfase_dom"/>
</dbReference>
<sequence length="120" mass="13456">MITGIGLDIVELNRIGNIVKRNPKFIDRILTAGEKERFVQLSAKRRLEFLAGRFAAKEAFSKAIGTGIGKKLSFLDIEILNDEKGKPVLIQEKIKDKVHVTITHSQQFAVAQVIVERIES</sequence>
<evidence type="ECO:0000256" key="9">
    <source>
        <dbReference type="ARBA" id="ARBA00023098"/>
    </source>
</evidence>
<keyword evidence="14" id="KW-1185">Reference proteome</keyword>
<keyword evidence="8 11" id="KW-0460">Magnesium</keyword>
<evidence type="ECO:0000256" key="11">
    <source>
        <dbReference type="HAMAP-Rule" id="MF_00101"/>
    </source>
</evidence>
<keyword evidence="10 11" id="KW-0275">Fatty acid biosynthesis</keyword>
<dbReference type="Gene3D" id="3.90.470.20">
    <property type="entry name" value="4'-phosphopantetheinyl transferase domain"/>
    <property type="match status" value="1"/>
</dbReference>
<feature type="binding site" evidence="11">
    <location>
        <position position="58"/>
    </location>
    <ligand>
        <name>Mg(2+)</name>
        <dbReference type="ChEBI" id="CHEBI:18420"/>
    </ligand>
</feature>
<keyword evidence="5 11" id="KW-0808">Transferase</keyword>
<dbReference type="InterPro" id="IPR050559">
    <property type="entry name" value="P-Pant_transferase_sf"/>
</dbReference>
<reference evidence="13 14" key="1">
    <citation type="submission" date="2023-07" db="EMBL/GenBank/DDBJ databases">
        <title>Genomic Encyclopedia of Type Strains, Phase IV (KMG-IV): sequencing the most valuable type-strain genomes for metagenomic binning, comparative biology and taxonomic classification.</title>
        <authorList>
            <person name="Goeker M."/>
        </authorList>
    </citation>
    <scope>NUCLEOTIDE SEQUENCE [LARGE SCALE GENOMIC DNA]</scope>
    <source>
        <strain evidence="13 14">DSM 19092</strain>
    </source>
</reference>
<dbReference type="EMBL" id="JAUSTR010000016">
    <property type="protein sequence ID" value="MDQ0163476.1"/>
    <property type="molecule type" value="Genomic_DNA"/>
</dbReference>
<dbReference type="InterPro" id="IPR037143">
    <property type="entry name" value="4-PPantetheinyl_Trfase_dom_sf"/>
</dbReference>
<comment type="similarity">
    <text evidence="11">Belongs to the P-Pant transferase superfamily. AcpS family.</text>
</comment>
<dbReference type="NCBIfam" id="TIGR00556">
    <property type="entry name" value="pantethn_trn"/>
    <property type="match status" value="1"/>
</dbReference>
<evidence type="ECO:0000256" key="5">
    <source>
        <dbReference type="ARBA" id="ARBA00022679"/>
    </source>
</evidence>
<dbReference type="HAMAP" id="MF_00101">
    <property type="entry name" value="AcpS"/>
    <property type="match status" value="1"/>
</dbReference>
<dbReference type="PANTHER" id="PTHR12215:SF10">
    <property type="entry name" value="L-AMINOADIPATE-SEMIALDEHYDE DEHYDROGENASE-PHOSPHOPANTETHEINYL TRANSFERASE"/>
    <property type="match status" value="1"/>
</dbReference>
<proteinExistence type="inferred from homology"/>
<dbReference type="SUPFAM" id="SSF56214">
    <property type="entry name" value="4'-phosphopantetheinyl transferase"/>
    <property type="match status" value="1"/>
</dbReference>
<comment type="caution">
    <text evidence="13">The sequence shown here is derived from an EMBL/GenBank/DDBJ whole genome shotgun (WGS) entry which is preliminary data.</text>
</comment>
<evidence type="ECO:0000313" key="13">
    <source>
        <dbReference type="EMBL" id="MDQ0163476.1"/>
    </source>
</evidence>
<gene>
    <name evidence="11" type="primary">acpS</name>
    <name evidence="13" type="ORF">J2S06_002559</name>
</gene>
<comment type="cofactor">
    <cofactor evidence="1 11">
        <name>Mg(2+)</name>
        <dbReference type="ChEBI" id="CHEBI:18420"/>
    </cofactor>
</comment>
<dbReference type="GO" id="GO:0008897">
    <property type="term" value="F:holo-[acyl-carrier-protein] synthase activity"/>
    <property type="evidence" value="ECO:0007669"/>
    <property type="project" value="UniProtKB-EC"/>
</dbReference>
<dbReference type="RefSeq" id="WP_044894186.1">
    <property type="nucleotide sequence ID" value="NZ_JAUSTR010000016.1"/>
</dbReference>
<evidence type="ECO:0000256" key="6">
    <source>
        <dbReference type="ARBA" id="ARBA00022723"/>
    </source>
</evidence>